<evidence type="ECO:0000256" key="1">
    <source>
        <dbReference type="ARBA" id="ARBA00004123"/>
    </source>
</evidence>
<feature type="region of interest" description="Disordered" evidence="3">
    <location>
        <begin position="1279"/>
        <end position="1321"/>
    </location>
</feature>
<feature type="compositionally biased region" description="Gly residues" evidence="3">
    <location>
        <begin position="228"/>
        <end position="239"/>
    </location>
</feature>
<feature type="compositionally biased region" description="Polar residues" evidence="3">
    <location>
        <begin position="803"/>
        <end position="812"/>
    </location>
</feature>
<name>A0A1W0WM55_HYPEX</name>
<dbReference type="SMART" id="SM00717">
    <property type="entry name" value="SANT"/>
    <property type="match status" value="2"/>
</dbReference>
<accession>A0A1W0WM55</accession>
<feature type="region of interest" description="Disordered" evidence="3">
    <location>
        <begin position="924"/>
        <end position="1032"/>
    </location>
</feature>
<dbReference type="CDD" id="cd00167">
    <property type="entry name" value="SANT"/>
    <property type="match status" value="2"/>
</dbReference>
<organism evidence="5 6">
    <name type="scientific">Hypsibius exemplaris</name>
    <name type="common">Freshwater tardigrade</name>
    <dbReference type="NCBI Taxonomy" id="2072580"/>
    <lineage>
        <taxon>Eukaryota</taxon>
        <taxon>Metazoa</taxon>
        <taxon>Ecdysozoa</taxon>
        <taxon>Tardigrada</taxon>
        <taxon>Eutardigrada</taxon>
        <taxon>Parachela</taxon>
        <taxon>Hypsibioidea</taxon>
        <taxon>Hypsibiidae</taxon>
        <taxon>Hypsibius</taxon>
    </lineage>
</organism>
<dbReference type="OrthoDB" id="10258692at2759"/>
<feature type="compositionally biased region" description="Basic and acidic residues" evidence="3">
    <location>
        <begin position="998"/>
        <end position="1012"/>
    </location>
</feature>
<dbReference type="EMBL" id="MTYJ01000077">
    <property type="protein sequence ID" value="OQV16203.1"/>
    <property type="molecule type" value="Genomic_DNA"/>
</dbReference>
<feature type="compositionally biased region" description="Polar residues" evidence="3">
    <location>
        <begin position="863"/>
        <end position="880"/>
    </location>
</feature>
<feature type="compositionally biased region" description="Low complexity" evidence="3">
    <location>
        <begin position="1306"/>
        <end position="1318"/>
    </location>
</feature>
<evidence type="ECO:0000313" key="6">
    <source>
        <dbReference type="Proteomes" id="UP000192578"/>
    </source>
</evidence>
<feature type="compositionally biased region" description="Polar residues" evidence="3">
    <location>
        <begin position="245"/>
        <end position="255"/>
    </location>
</feature>
<dbReference type="Proteomes" id="UP000192578">
    <property type="component" value="Unassembled WGS sequence"/>
</dbReference>
<evidence type="ECO:0000259" key="4">
    <source>
        <dbReference type="PROSITE" id="PS51293"/>
    </source>
</evidence>
<feature type="region of interest" description="Disordered" evidence="3">
    <location>
        <begin position="1398"/>
        <end position="1469"/>
    </location>
</feature>
<evidence type="ECO:0000256" key="3">
    <source>
        <dbReference type="SAM" id="MobiDB-lite"/>
    </source>
</evidence>
<feature type="domain" description="SANT" evidence="4">
    <location>
        <begin position="713"/>
        <end position="764"/>
    </location>
</feature>
<feature type="region of interest" description="Disordered" evidence="3">
    <location>
        <begin position="462"/>
        <end position="494"/>
    </location>
</feature>
<feature type="compositionally biased region" description="Low complexity" evidence="3">
    <location>
        <begin position="1022"/>
        <end position="1032"/>
    </location>
</feature>
<dbReference type="PANTHER" id="PTHR13992">
    <property type="entry name" value="NUCLEAR RECEPTOR CO-REPRESSOR RELATED NCOR"/>
    <property type="match status" value="1"/>
</dbReference>
<protein>
    <submittedName>
        <fullName evidence="5">Nuclear receptor corepressor 2</fullName>
    </submittedName>
</protein>
<comment type="subcellular location">
    <subcellularLocation>
        <location evidence="1">Nucleus</location>
    </subcellularLocation>
</comment>
<dbReference type="InterPro" id="IPR001005">
    <property type="entry name" value="SANT/Myb"/>
</dbReference>
<keyword evidence="6" id="KW-1185">Reference proteome</keyword>
<gene>
    <name evidence="5" type="ORF">BV898_09688</name>
</gene>
<dbReference type="SUPFAM" id="SSF46689">
    <property type="entry name" value="Homeodomain-like"/>
    <property type="match status" value="2"/>
</dbReference>
<feature type="compositionally biased region" description="Polar residues" evidence="3">
    <location>
        <begin position="1"/>
        <end position="21"/>
    </location>
</feature>
<comment type="similarity">
    <text evidence="2">Belongs to the N-CoR nuclear receptor corepressors family.</text>
</comment>
<feature type="region of interest" description="Disordered" evidence="3">
    <location>
        <begin position="863"/>
        <end position="894"/>
    </location>
</feature>
<feature type="region of interest" description="Disordered" evidence="3">
    <location>
        <begin position="1137"/>
        <end position="1240"/>
    </location>
</feature>
<feature type="region of interest" description="Disordered" evidence="3">
    <location>
        <begin position="1"/>
        <end position="61"/>
    </location>
</feature>
<dbReference type="Gene3D" id="1.10.10.60">
    <property type="entry name" value="Homeodomain-like"/>
    <property type="match status" value="2"/>
</dbReference>
<feature type="compositionally biased region" description="Basic and acidic residues" evidence="3">
    <location>
        <begin position="1398"/>
        <end position="1412"/>
    </location>
</feature>
<comment type="caution">
    <text evidence="5">The sequence shown here is derived from an EMBL/GenBank/DDBJ whole genome shotgun (WGS) entry which is preliminary data.</text>
</comment>
<feature type="compositionally biased region" description="Basic and acidic residues" evidence="3">
    <location>
        <begin position="462"/>
        <end position="479"/>
    </location>
</feature>
<dbReference type="PROSITE" id="PS51293">
    <property type="entry name" value="SANT"/>
    <property type="match status" value="2"/>
</dbReference>
<dbReference type="PANTHER" id="PTHR13992:SF39">
    <property type="entry name" value="SMRTER, ISOFORM G"/>
    <property type="match status" value="1"/>
</dbReference>
<evidence type="ECO:0000313" key="5">
    <source>
        <dbReference type="EMBL" id="OQV16203.1"/>
    </source>
</evidence>
<dbReference type="GO" id="GO:0032991">
    <property type="term" value="C:protein-containing complex"/>
    <property type="evidence" value="ECO:0007669"/>
    <property type="project" value="UniProtKB-ARBA"/>
</dbReference>
<feature type="region of interest" description="Disordered" evidence="3">
    <location>
        <begin position="786"/>
        <end position="847"/>
    </location>
</feature>
<feature type="compositionally biased region" description="Polar residues" evidence="3">
    <location>
        <begin position="141"/>
        <end position="154"/>
    </location>
</feature>
<dbReference type="Pfam" id="PF00249">
    <property type="entry name" value="Myb_DNA-binding"/>
    <property type="match status" value="1"/>
</dbReference>
<evidence type="ECO:0000256" key="2">
    <source>
        <dbReference type="ARBA" id="ARBA00010097"/>
    </source>
</evidence>
<feature type="compositionally biased region" description="Gly residues" evidence="3">
    <location>
        <begin position="44"/>
        <end position="59"/>
    </location>
</feature>
<dbReference type="GO" id="GO:0006357">
    <property type="term" value="P:regulation of transcription by RNA polymerase II"/>
    <property type="evidence" value="ECO:0007669"/>
    <property type="project" value="TreeGrafter"/>
</dbReference>
<dbReference type="InterPro" id="IPR017884">
    <property type="entry name" value="SANT_dom"/>
</dbReference>
<feature type="compositionally biased region" description="Basic and acidic residues" evidence="3">
    <location>
        <begin position="924"/>
        <end position="939"/>
    </location>
</feature>
<feature type="compositionally biased region" description="Basic and acidic residues" evidence="3">
    <location>
        <begin position="980"/>
        <end position="990"/>
    </location>
</feature>
<feature type="compositionally biased region" description="Basic and acidic residues" evidence="3">
    <location>
        <begin position="1459"/>
        <end position="1469"/>
    </location>
</feature>
<proteinExistence type="inferred from homology"/>
<feature type="region of interest" description="Disordered" evidence="3">
    <location>
        <begin position="98"/>
        <end position="260"/>
    </location>
</feature>
<feature type="region of interest" description="Disordered" evidence="3">
    <location>
        <begin position="316"/>
        <end position="339"/>
    </location>
</feature>
<feature type="compositionally biased region" description="Basic and acidic residues" evidence="3">
    <location>
        <begin position="316"/>
        <end position="334"/>
    </location>
</feature>
<keyword evidence="5" id="KW-0675">Receptor</keyword>
<dbReference type="GO" id="GO:0000785">
    <property type="term" value="C:chromatin"/>
    <property type="evidence" value="ECO:0007669"/>
    <property type="project" value="TreeGrafter"/>
</dbReference>
<sequence>MNPNYYRTVSPQPQSASSITQQREHVARAMYQNPYGATHNSLGSSGGGSGGGGGGGGHGASIEQMRSLQLGSQFGFAPAHPGAGQFFQTAPVGYHLVQSGDMGHGGGGQRSVSPARRRPAPMSEYHASERDRYLRAVSPPETRSPSGPSNSRLIQQQQQQQQRTVSPIRNSGHHSVHANSRYDARDSSSSSSASHDRHVAQQQQSGGGLLKKPRLNDTGSHYEAQEHYGGGGRGGGGGLIKQESRTMLPQQQQPEYVSRPMPLEAISPPATEENNECERMLAQVQDEIRNLDKIMGDSEMALHQWEAELKAAETRKEEYDKAQRSHAELAKPDSPEADVTGDVARRVISENRRISEAEHRAAAKKLHLVVPIPAVISNPMDFGDVMQALRDYHKQRPGIILRLKKDRQAKQIRERYLKERYKQLSQAYMSRLEKTENNPKKKVREAKMRDYYERQFPEIKKMREDKIRDSRTGSRKGDETDGSGSANGTEESELEKYHRNAVLVPMLLDAKDRSRHFYDRNRLVENCANDYKLSITSCFWTQEEKDIFKEKYLQRPKDFGFICSFLKRKTVHDCVQHYYLTKRKEMYKQMIKKQKAIRIKRGPNKRLQSSDDPMSPTKLVGASMPIGGGMTAGSAMRLSFVSENRGEHEDVRAISLTIVCPAKKCHAKRRAVKRLFKAPFDFPNFSDFCRHLELPETAISCCKYCVSYLERRLGLKKWSTSEVDALKKGLIAHGANWNLIAKCVGTKRLRDCMQYYRRHSAELGGSAIAGSDVVVPPLSLPPLADDEYSPFSASSSDDDEPTVNGQNHTTDQVVKRTESVVMIRTVSEDSNATLSAEEGEDEPEPPISRFMTTLPRLSGVQSFTPNQLPPCESSSRSRVTSPYALSPEPGRAGTNGPACVRDLIHSAIEKNLDKDRQAILPHHVPDEFRRRMDSTRPQDRLMNPYQDRRSDMDALNVSRSIDDGHRGMNLLSARGIPSRGDLKSGNRHDGLPAASSPGRRDLSPHNLDDRNRLNTIRSPNTQQQQQQPLPQSYQYSVRPGLASEYAARLHEQQHVIDTRQFEGAGQLGMQPDPRFMQFYSPYVYLPQGMPLPQGFAPMQLSPEHLESLAAAGFGAQMGMPNVSQGNIQIRGPIPTPQRSIILGTGRPGPADDQLPPGGGGGGGGDERANRLQTLVANRGILRDAGSGVSGDKRSGGGGKPDIITIDDSRRGDGRGGQSPAQQQQQHQQHHPDIDMRFHPGNALHHHMSKQEAGGNESKELNPNLTAGSLIDVIITRQISSTTPRGGGGGGVGDQQQNPSHPPTPTPSQQQQQQSSRPTLLPPKREVITDLSSGGHKPFTLGEHIEQIIASDFSRKDSLLSPGGAAGGGGNGHLSAGMAMSMVGSGGIGGGGFQYAPRMDDGNWKRNRLRMDEPSGGQQQQQGAPPPSFPKPSTSSVASAVEYEPISPANSRDNSESGGEEDRSKPGADK</sequence>
<dbReference type="InterPro" id="IPR009057">
    <property type="entry name" value="Homeodomain-like_sf"/>
</dbReference>
<dbReference type="InterPro" id="IPR051571">
    <property type="entry name" value="N-CoR_corepressor"/>
</dbReference>
<dbReference type="GO" id="GO:0005654">
    <property type="term" value="C:nucleoplasm"/>
    <property type="evidence" value="ECO:0007669"/>
    <property type="project" value="UniProtKB-ARBA"/>
</dbReference>
<reference evidence="6" key="1">
    <citation type="submission" date="2017-01" db="EMBL/GenBank/DDBJ databases">
        <title>Comparative genomics of anhydrobiosis in the tardigrade Hypsibius dujardini.</title>
        <authorList>
            <person name="Yoshida Y."/>
            <person name="Koutsovoulos G."/>
            <person name="Laetsch D."/>
            <person name="Stevens L."/>
            <person name="Kumar S."/>
            <person name="Horikawa D."/>
            <person name="Ishino K."/>
            <person name="Komine S."/>
            <person name="Tomita M."/>
            <person name="Blaxter M."/>
            <person name="Arakawa K."/>
        </authorList>
    </citation>
    <scope>NUCLEOTIDE SEQUENCE [LARGE SCALE GENOMIC DNA]</scope>
    <source>
        <strain evidence="6">Z151</strain>
    </source>
</reference>
<feature type="domain" description="SANT" evidence="4">
    <location>
        <begin position="540"/>
        <end position="586"/>
    </location>
</feature>